<gene>
    <name evidence="2" type="ordered locus">PXO_04423</name>
</gene>
<protein>
    <recommendedName>
        <fullName evidence="4">Thioredoxin domain-containing protein</fullName>
    </recommendedName>
</protein>
<accession>A0A0K0GHD5</accession>
<evidence type="ECO:0008006" key="4">
    <source>
        <dbReference type="Google" id="ProtNLM"/>
    </source>
</evidence>
<evidence type="ECO:0000313" key="2">
    <source>
        <dbReference type="EMBL" id="ACD57638.1"/>
    </source>
</evidence>
<name>A0A0K0GHD5_XANOP</name>
<dbReference type="HOGENOM" id="CLU_078534_0_0_6"/>
<dbReference type="EMBL" id="CP000967">
    <property type="protein sequence ID" value="ACD57638.1"/>
    <property type="molecule type" value="Genomic_DNA"/>
</dbReference>
<proteinExistence type="predicted"/>
<organism evidence="2 3">
    <name type="scientific">Xanthomonas oryzae pv. oryzae (strain PXO99A)</name>
    <dbReference type="NCBI Taxonomy" id="360094"/>
    <lineage>
        <taxon>Bacteria</taxon>
        <taxon>Pseudomonadati</taxon>
        <taxon>Pseudomonadota</taxon>
        <taxon>Gammaproteobacteria</taxon>
        <taxon>Lysobacterales</taxon>
        <taxon>Lysobacteraceae</taxon>
        <taxon>Xanthomonas</taxon>
    </lineage>
</organism>
<dbReference type="Proteomes" id="UP000001740">
    <property type="component" value="Chromosome"/>
</dbReference>
<sequence length="314" mass="34765">MHERLLMPLLHPVARFIGAALLALAAPMVCAQTRDGSLYDALADLSESAQVSSGAQRAEAVVSLYERMVGTADPCAAAKLPFDEDDLFRATVLAEGYSFDPRYVHKLGCLYARLQRQGRVTRWHIISYADALASISRFDAANRILAALPTRPLAPLPTLAFERPLGSSRRVIDIVSPTHAVVRVFALHDDRLAILAVVHPDCHFSANALNAIVSSEDDRWLRERLVLLVAPGARPPIDGIAQWNRRQPMLPMHLMYQRSDWAFLHSTGTPTFYLVRGSTILETFAGWPNSDGLARMKAALQRESAAEHGSRQRR</sequence>
<dbReference type="AlphaFoldDB" id="A0A0K0GHD5"/>
<dbReference type="eggNOG" id="ENOG502ZFBN">
    <property type="taxonomic scope" value="Bacteria"/>
</dbReference>
<reference evidence="2 3" key="1">
    <citation type="journal article" date="2008" name="BMC Genomics">
        <title>Genome sequence and rapid evolution of the rice pathogen Xanthomonas oryzae pv. oryzae PXO99A.</title>
        <authorList>
            <person name="Salzberg S.L."/>
            <person name="Sommer D.D."/>
            <person name="Schatz M.C."/>
            <person name="Phillippy A.M."/>
            <person name="Rabinowicz P.D."/>
            <person name="Tsuge S."/>
            <person name="Furutani A."/>
            <person name="Ochiai H."/>
            <person name="Delcher A.L."/>
            <person name="Kelley D."/>
            <person name="Madupu R."/>
            <person name="Puiu D."/>
            <person name="Radune D."/>
            <person name="Shumway M."/>
            <person name="Trapnell C."/>
            <person name="Aparna G."/>
            <person name="Jha G."/>
            <person name="Pandey A."/>
            <person name="Patil P.B."/>
            <person name="Ishihara H."/>
            <person name="Meyer D.F."/>
            <person name="Szurek B."/>
            <person name="Verdier V."/>
            <person name="Koebnik R."/>
            <person name="Dow J.M."/>
            <person name="Ryan R.P."/>
            <person name="Hirata H."/>
            <person name="Tsuyumu S."/>
            <person name="Won Lee S."/>
            <person name="Seo Y.S."/>
            <person name="Sriariyanum M."/>
            <person name="Ronald P.C."/>
            <person name="Sonti R.V."/>
            <person name="Van Sluys M.A."/>
            <person name="Leach J.E."/>
            <person name="White F.F."/>
            <person name="Bogdanove A.J."/>
        </authorList>
    </citation>
    <scope>NUCLEOTIDE SEQUENCE [LARGE SCALE GENOMIC DNA]</scope>
    <source>
        <strain evidence="2 3">PXO99A</strain>
    </source>
</reference>
<evidence type="ECO:0000256" key="1">
    <source>
        <dbReference type="SAM" id="SignalP"/>
    </source>
</evidence>
<keyword evidence="1" id="KW-0732">Signal</keyword>
<dbReference type="KEGG" id="xop:PXO_04423"/>
<feature type="signal peptide" evidence="1">
    <location>
        <begin position="1"/>
        <end position="25"/>
    </location>
</feature>
<feature type="chain" id="PRO_5005330824" description="Thioredoxin domain-containing protein" evidence="1">
    <location>
        <begin position="26"/>
        <end position="314"/>
    </location>
</feature>
<evidence type="ECO:0000313" key="3">
    <source>
        <dbReference type="Proteomes" id="UP000001740"/>
    </source>
</evidence>